<evidence type="ECO:0000313" key="17">
    <source>
        <dbReference type="EMBL" id="HHR48079.1"/>
    </source>
</evidence>
<keyword evidence="6 15" id="KW-0963">Cytoplasm</keyword>
<dbReference type="GO" id="GO:0032264">
    <property type="term" value="P:IMP salvage"/>
    <property type="evidence" value="ECO:0007669"/>
    <property type="project" value="UniProtKB-UniPathway"/>
</dbReference>
<dbReference type="GO" id="GO:0052657">
    <property type="term" value="F:guanine phosphoribosyltransferase activity"/>
    <property type="evidence" value="ECO:0007669"/>
    <property type="project" value="UniProtKB-ARBA"/>
</dbReference>
<dbReference type="EMBL" id="DTHS01000003">
    <property type="protein sequence ID" value="HHR48079.1"/>
    <property type="molecule type" value="Genomic_DNA"/>
</dbReference>
<dbReference type="GO" id="GO:0006166">
    <property type="term" value="P:purine ribonucleoside salvage"/>
    <property type="evidence" value="ECO:0007669"/>
    <property type="project" value="UniProtKB-KW"/>
</dbReference>
<comment type="pathway">
    <text evidence="3 15">Purine metabolism; IMP biosynthesis via salvage pathway; IMP from hypoxanthine: step 1/1.</text>
</comment>
<evidence type="ECO:0000256" key="7">
    <source>
        <dbReference type="ARBA" id="ARBA00022676"/>
    </source>
</evidence>
<dbReference type="NCBIfam" id="TIGR01203">
    <property type="entry name" value="HGPRTase"/>
    <property type="match status" value="1"/>
</dbReference>
<dbReference type="GO" id="GO:0046100">
    <property type="term" value="P:hypoxanthine metabolic process"/>
    <property type="evidence" value="ECO:0007669"/>
    <property type="project" value="TreeGrafter"/>
</dbReference>
<dbReference type="Pfam" id="PF00156">
    <property type="entry name" value="Pribosyltran"/>
    <property type="match status" value="1"/>
</dbReference>
<dbReference type="Gene3D" id="3.40.50.2020">
    <property type="match status" value="1"/>
</dbReference>
<dbReference type="GO" id="GO:0005829">
    <property type="term" value="C:cytosol"/>
    <property type="evidence" value="ECO:0007669"/>
    <property type="project" value="TreeGrafter"/>
</dbReference>
<dbReference type="AlphaFoldDB" id="A0A7V5XYY2"/>
<feature type="domain" description="Phosphoribosyltransferase" evidence="16">
    <location>
        <begin position="12"/>
        <end position="158"/>
    </location>
</feature>
<name>A0A7V5XYY2_UNCW3</name>
<dbReference type="GO" id="GO:0006178">
    <property type="term" value="P:guanine salvage"/>
    <property type="evidence" value="ECO:0007669"/>
    <property type="project" value="TreeGrafter"/>
</dbReference>
<evidence type="ECO:0000256" key="14">
    <source>
        <dbReference type="ARBA" id="ARBA00049402"/>
    </source>
</evidence>
<evidence type="ECO:0000256" key="10">
    <source>
        <dbReference type="ARBA" id="ARBA00022726"/>
    </source>
</evidence>
<comment type="similarity">
    <text evidence="4 15">Belongs to the purine/pyrimidine phosphoribosyltransferase family.</text>
</comment>
<dbReference type="PANTHER" id="PTHR43340">
    <property type="entry name" value="HYPOXANTHINE-GUANINE PHOSPHORIBOSYLTRANSFERASE"/>
    <property type="match status" value="1"/>
</dbReference>
<evidence type="ECO:0000256" key="3">
    <source>
        <dbReference type="ARBA" id="ARBA00004669"/>
    </source>
</evidence>
<proteinExistence type="inferred from homology"/>
<evidence type="ECO:0000256" key="15">
    <source>
        <dbReference type="RuleBase" id="RU364099"/>
    </source>
</evidence>
<dbReference type="PANTHER" id="PTHR43340:SF1">
    <property type="entry name" value="HYPOXANTHINE PHOSPHORIBOSYLTRANSFERASE"/>
    <property type="match status" value="1"/>
</dbReference>
<dbReference type="GO" id="GO:0004422">
    <property type="term" value="F:hypoxanthine phosphoribosyltransferase activity"/>
    <property type="evidence" value="ECO:0007669"/>
    <property type="project" value="InterPro"/>
</dbReference>
<dbReference type="InterPro" id="IPR029057">
    <property type="entry name" value="PRTase-like"/>
</dbReference>
<dbReference type="SUPFAM" id="SSF53271">
    <property type="entry name" value="PRTase-like"/>
    <property type="match status" value="1"/>
</dbReference>
<evidence type="ECO:0000256" key="13">
    <source>
        <dbReference type="ARBA" id="ARBA00048811"/>
    </source>
</evidence>
<dbReference type="FunFam" id="3.40.50.2020:FF:000006">
    <property type="entry name" value="Hypoxanthine phosphoribosyltransferase"/>
    <property type="match status" value="1"/>
</dbReference>
<dbReference type="GO" id="GO:0000166">
    <property type="term" value="F:nucleotide binding"/>
    <property type="evidence" value="ECO:0007669"/>
    <property type="project" value="UniProtKB-KW"/>
</dbReference>
<dbReference type="InterPro" id="IPR005904">
    <property type="entry name" value="Hxn_phspho_trans"/>
</dbReference>
<keyword evidence="12 15" id="KW-0460">Magnesium</keyword>
<comment type="catalytic activity">
    <reaction evidence="13">
        <text>GMP + diphosphate = guanine + 5-phospho-alpha-D-ribose 1-diphosphate</text>
        <dbReference type="Rhea" id="RHEA:25424"/>
        <dbReference type="ChEBI" id="CHEBI:16235"/>
        <dbReference type="ChEBI" id="CHEBI:33019"/>
        <dbReference type="ChEBI" id="CHEBI:58017"/>
        <dbReference type="ChEBI" id="CHEBI:58115"/>
        <dbReference type="EC" id="2.4.2.8"/>
    </reaction>
    <physiologicalReaction direction="right-to-left" evidence="13">
        <dbReference type="Rhea" id="RHEA:25426"/>
    </physiologicalReaction>
</comment>
<evidence type="ECO:0000259" key="16">
    <source>
        <dbReference type="Pfam" id="PF00156"/>
    </source>
</evidence>
<protein>
    <recommendedName>
        <fullName evidence="5 15">Hypoxanthine phosphoribosyltransferase</fullName>
        <ecNumber evidence="5 15">2.4.2.8</ecNumber>
    </recommendedName>
</protein>
<evidence type="ECO:0000256" key="8">
    <source>
        <dbReference type="ARBA" id="ARBA00022679"/>
    </source>
</evidence>
<accession>A0A7V5XYY2</accession>
<organism evidence="17">
    <name type="scientific">candidate division WOR-3 bacterium</name>
    <dbReference type="NCBI Taxonomy" id="2052148"/>
    <lineage>
        <taxon>Bacteria</taxon>
        <taxon>Bacteria division WOR-3</taxon>
    </lineage>
</organism>
<gene>
    <name evidence="17" type="primary">hpt</name>
    <name evidence="17" type="ORF">ENV79_00310</name>
</gene>
<dbReference type="GO" id="GO:0000287">
    <property type="term" value="F:magnesium ion binding"/>
    <property type="evidence" value="ECO:0007669"/>
    <property type="project" value="TreeGrafter"/>
</dbReference>
<dbReference type="EC" id="2.4.2.8" evidence="5 15"/>
<keyword evidence="7 15" id="KW-0328">Glycosyltransferase</keyword>
<evidence type="ECO:0000256" key="12">
    <source>
        <dbReference type="ARBA" id="ARBA00022842"/>
    </source>
</evidence>
<evidence type="ECO:0000256" key="11">
    <source>
        <dbReference type="ARBA" id="ARBA00022741"/>
    </source>
</evidence>
<evidence type="ECO:0000256" key="1">
    <source>
        <dbReference type="ARBA" id="ARBA00001946"/>
    </source>
</evidence>
<comment type="cofactor">
    <cofactor evidence="1 15">
        <name>Mg(2+)</name>
        <dbReference type="ChEBI" id="CHEBI:18420"/>
    </cofactor>
</comment>
<evidence type="ECO:0000256" key="9">
    <source>
        <dbReference type="ARBA" id="ARBA00022723"/>
    </source>
</evidence>
<keyword evidence="11 15" id="KW-0547">Nucleotide-binding</keyword>
<dbReference type="UniPathway" id="UPA00591">
    <property type="reaction ID" value="UER00648"/>
</dbReference>
<dbReference type="InterPro" id="IPR000836">
    <property type="entry name" value="PRTase_dom"/>
</dbReference>
<dbReference type="GO" id="GO:0032263">
    <property type="term" value="P:GMP salvage"/>
    <property type="evidence" value="ECO:0007669"/>
    <property type="project" value="TreeGrafter"/>
</dbReference>
<reference evidence="17" key="1">
    <citation type="journal article" date="2020" name="mSystems">
        <title>Genome- and Community-Level Interaction Insights into Carbon Utilization and Element Cycling Functions of Hydrothermarchaeota in Hydrothermal Sediment.</title>
        <authorList>
            <person name="Zhou Z."/>
            <person name="Liu Y."/>
            <person name="Xu W."/>
            <person name="Pan J."/>
            <person name="Luo Z.H."/>
            <person name="Li M."/>
        </authorList>
    </citation>
    <scope>NUCLEOTIDE SEQUENCE [LARGE SCALE GENOMIC DNA]</scope>
    <source>
        <strain evidence="17">SpSt-791</strain>
    </source>
</reference>
<dbReference type="InterPro" id="IPR050408">
    <property type="entry name" value="HGPRT"/>
</dbReference>
<keyword evidence="10 15" id="KW-0660">Purine salvage</keyword>
<sequence>MAIKVFPLISAEEVNKKVKELAEKISEDYQKKELVVIGVLKGAFIFLADLIRNLKIPVFCDFIKVSSYGKATESSGVVKIVADISFPIENKDVLLVEDIVDTGLTLQYLLNHLQLKKPRTIKICALLDKPDRHKIEIPIDYLGFKIPNKFVVGYGIDYDERFRYLPYIGYIELDEEK</sequence>
<evidence type="ECO:0000256" key="6">
    <source>
        <dbReference type="ARBA" id="ARBA00022490"/>
    </source>
</evidence>
<dbReference type="CDD" id="cd06223">
    <property type="entry name" value="PRTases_typeI"/>
    <property type="match status" value="1"/>
</dbReference>
<comment type="catalytic activity">
    <reaction evidence="14">
        <text>IMP + diphosphate = hypoxanthine + 5-phospho-alpha-D-ribose 1-diphosphate</text>
        <dbReference type="Rhea" id="RHEA:17973"/>
        <dbReference type="ChEBI" id="CHEBI:17368"/>
        <dbReference type="ChEBI" id="CHEBI:33019"/>
        <dbReference type="ChEBI" id="CHEBI:58017"/>
        <dbReference type="ChEBI" id="CHEBI:58053"/>
        <dbReference type="EC" id="2.4.2.8"/>
    </reaction>
    <physiologicalReaction direction="right-to-left" evidence="14">
        <dbReference type="Rhea" id="RHEA:17975"/>
    </physiologicalReaction>
</comment>
<evidence type="ECO:0000256" key="2">
    <source>
        <dbReference type="ARBA" id="ARBA00004496"/>
    </source>
</evidence>
<comment type="caution">
    <text evidence="17">The sequence shown here is derived from an EMBL/GenBank/DDBJ whole genome shotgun (WGS) entry which is preliminary data.</text>
</comment>
<evidence type="ECO:0000256" key="5">
    <source>
        <dbReference type="ARBA" id="ARBA00011895"/>
    </source>
</evidence>
<evidence type="ECO:0000256" key="4">
    <source>
        <dbReference type="ARBA" id="ARBA00008391"/>
    </source>
</evidence>
<keyword evidence="8 15" id="KW-0808">Transferase</keyword>
<comment type="subcellular location">
    <subcellularLocation>
        <location evidence="2 15">Cytoplasm</location>
    </subcellularLocation>
</comment>
<keyword evidence="9 15" id="KW-0479">Metal-binding</keyword>